<evidence type="ECO:0000313" key="5">
    <source>
        <dbReference type="EMBL" id="KIM53593.1"/>
    </source>
</evidence>
<proteinExistence type="inferred from homology"/>
<dbReference type="InParanoid" id="A0A0C2YVF6"/>
<accession>A0A0C2YVF6</accession>
<organism evidence="5 6">
    <name type="scientific">Scleroderma citrinum Foug A</name>
    <dbReference type="NCBI Taxonomy" id="1036808"/>
    <lineage>
        <taxon>Eukaryota</taxon>
        <taxon>Fungi</taxon>
        <taxon>Dikarya</taxon>
        <taxon>Basidiomycota</taxon>
        <taxon>Agaricomycotina</taxon>
        <taxon>Agaricomycetes</taxon>
        <taxon>Agaricomycetidae</taxon>
        <taxon>Boletales</taxon>
        <taxon>Sclerodermatineae</taxon>
        <taxon>Sclerodermataceae</taxon>
        <taxon>Scleroderma</taxon>
    </lineage>
</organism>
<feature type="transmembrane region" description="Helical" evidence="3">
    <location>
        <begin position="152"/>
        <end position="174"/>
    </location>
</feature>
<keyword evidence="3" id="KW-1133">Transmembrane helix</keyword>
<feature type="transmembrane region" description="Helical" evidence="3">
    <location>
        <begin position="327"/>
        <end position="345"/>
    </location>
</feature>
<dbReference type="Gene3D" id="1.20.1250.20">
    <property type="entry name" value="MFS general substrate transporter like domains"/>
    <property type="match status" value="2"/>
</dbReference>
<dbReference type="GO" id="GO:0022857">
    <property type="term" value="F:transmembrane transporter activity"/>
    <property type="evidence" value="ECO:0007669"/>
    <property type="project" value="InterPro"/>
</dbReference>
<dbReference type="PROSITE" id="PS50850">
    <property type="entry name" value="MFS"/>
    <property type="match status" value="1"/>
</dbReference>
<feature type="domain" description="Major facilitator superfamily (MFS) profile" evidence="4">
    <location>
        <begin position="261"/>
        <end position="447"/>
    </location>
</feature>
<feature type="transmembrane region" description="Helical" evidence="3">
    <location>
        <begin position="297"/>
        <end position="315"/>
    </location>
</feature>
<feature type="transmembrane region" description="Helical" evidence="3">
    <location>
        <begin position="419"/>
        <end position="438"/>
    </location>
</feature>
<feature type="transmembrane region" description="Helical" evidence="3">
    <location>
        <begin position="59"/>
        <end position="79"/>
    </location>
</feature>
<dbReference type="InterPro" id="IPR011701">
    <property type="entry name" value="MFS"/>
</dbReference>
<dbReference type="OrthoDB" id="6509908at2759"/>
<dbReference type="InterPro" id="IPR036259">
    <property type="entry name" value="MFS_trans_sf"/>
</dbReference>
<evidence type="ECO:0000313" key="6">
    <source>
        <dbReference type="Proteomes" id="UP000053989"/>
    </source>
</evidence>
<feature type="transmembrane region" description="Helical" evidence="3">
    <location>
        <begin position="129"/>
        <end position="146"/>
    </location>
</feature>
<dbReference type="Proteomes" id="UP000053989">
    <property type="component" value="Unassembled WGS sequence"/>
</dbReference>
<name>A0A0C2YVF6_9AGAM</name>
<protein>
    <recommendedName>
        <fullName evidence="4">Major facilitator superfamily (MFS) profile domain-containing protein</fullName>
    </recommendedName>
</protein>
<feature type="transmembrane region" description="Helical" evidence="3">
    <location>
        <begin position="186"/>
        <end position="206"/>
    </location>
</feature>
<dbReference type="PANTHER" id="PTHR11360:SF234">
    <property type="entry name" value="MFS-TYPE TRANSPORTER DBAD-RELATED"/>
    <property type="match status" value="1"/>
</dbReference>
<dbReference type="HOGENOM" id="CLU_001265_1_1_1"/>
<dbReference type="InterPro" id="IPR050327">
    <property type="entry name" value="Proton-linked_MCT"/>
</dbReference>
<keyword evidence="3" id="KW-0812">Transmembrane</keyword>
<evidence type="ECO:0000256" key="3">
    <source>
        <dbReference type="SAM" id="Phobius"/>
    </source>
</evidence>
<reference evidence="5 6" key="1">
    <citation type="submission" date="2014-04" db="EMBL/GenBank/DDBJ databases">
        <authorList>
            <consortium name="DOE Joint Genome Institute"/>
            <person name="Kuo A."/>
            <person name="Kohler A."/>
            <person name="Nagy L.G."/>
            <person name="Floudas D."/>
            <person name="Copeland A."/>
            <person name="Barry K.W."/>
            <person name="Cichocki N."/>
            <person name="Veneault-Fourrey C."/>
            <person name="LaButti K."/>
            <person name="Lindquist E.A."/>
            <person name="Lipzen A."/>
            <person name="Lundell T."/>
            <person name="Morin E."/>
            <person name="Murat C."/>
            <person name="Sun H."/>
            <person name="Tunlid A."/>
            <person name="Henrissat B."/>
            <person name="Grigoriev I.V."/>
            <person name="Hibbett D.S."/>
            <person name="Martin F."/>
            <person name="Nordberg H.P."/>
            <person name="Cantor M.N."/>
            <person name="Hua S.X."/>
        </authorList>
    </citation>
    <scope>NUCLEOTIDE SEQUENCE [LARGE SCALE GENOMIC DNA]</scope>
    <source>
        <strain evidence="5 6">Foug A</strain>
    </source>
</reference>
<dbReference type="InterPro" id="IPR020846">
    <property type="entry name" value="MFS_dom"/>
</dbReference>
<dbReference type="STRING" id="1036808.A0A0C2YVF6"/>
<gene>
    <name evidence="5" type="ORF">SCLCIDRAFT_31763</name>
</gene>
<comment type="similarity">
    <text evidence="2">Belongs to the major facilitator superfamily. Monocarboxylate porter (TC 2.A.1.13) family.</text>
</comment>
<sequence>MSEKTTRVSEDLEVAQDAFSPTAGKYPGKSLDVHDKASPAVLNKYSKYAGDPPGGGAKAWSVILGASLTTLCSFGYINTWGLYQDYYEHVLLLDSGPSAIAWIGSTQYALMFIPGLFVGRLFDLGYLKLPYFIASCLLLTCVFLTAECTQYWQFFLAQGLGGGLASGILFGPAVGVIHHWFLKRSGLALGVFAVGSLIGGTIFPIVGQNLIPLVRFKWTVRVFRFILLIALGIGNITIDRRLPPMNALGGLFNWAAFRNPAYTVYCIAGIFCFLGIYTEMTYLSVYATEIGVMNKFAFYLVAIANASSGVGRLSVGWLADQVGPLNVIIPFTAAAGIITLAWPFATSQSSLIGVSVVYGIALGAYVSLLVAPVFAMGEVGNVGRRTGMFLTVTALGMLTGPPISGAINARTGGFKEVAYYAGGAILFSVLLLTIVRHLQLRRLFGKV</sequence>
<keyword evidence="3" id="KW-0472">Membrane</keyword>
<dbReference type="SUPFAM" id="SSF103473">
    <property type="entry name" value="MFS general substrate transporter"/>
    <property type="match status" value="1"/>
</dbReference>
<reference evidence="6" key="2">
    <citation type="submission" date="2015-01" db="EMBL/GenBank/DDBJ databases">
        <title>Evolutionary Origins and Diversification of the Mycorrhizal Mutualists.</title>
        <authorList>
            <consortium name="DOE Joint Genome Institute"/>
            <consortium name="Mycorrhizal Genomics Consortium"/>
            <person name="Kohler A."/>
            <person name="Kuo A."/>
            <person name="Nagy L.G."/>
            <person name="Floudas D."/>
            <person name="Copeland A."/>
            <person name="Barry K.W."/>
            <person name="Cichocki N."/>
            <person name="Veneault-Fourrey C."/>
            <person name="LaButti K."/>
            <person name="Lindquist E.A."/>
            <person name="Lipzen A."/>
            <person name="Lundell T."/>
            <person name="Morin E."/>
            <person name="Murat C."/>
            <person name="Riley R."/>
            <person name="Ohm R."/>
            <person name="Sun H."/>
            <person name="Tunlid A."/>
            <person name="Henrissat B."/>
            <person name="Grigoriev I.V."/>
            <person name="Hibbett D.S."/>
            <person name="Martin F."/>
        </authorList>
    </citation>
    <scope>NUCLEOTIDE SEQUENCE [LARGE SCALE GENOMIC DNA]</scope>
    <source>
        <strain evidence="6">Foug A</strain>
    </source>
</reference>
<dbReference type="PANTHER" id="PTHR11360">
    <property type="entry name" value="MONOCARBOXYLATE TRANSPORTER"/>
    <property type="match status" value="1"/>
</dbReference>
<evidence type="ECO:0000259" key="4">
    <source>
        <dbReference type="PROSITE" id="PS50850"/>
    </source>
</evidence>
<evidence type="ECO:0000256" key="2">
    <source>
        <dbReference type="ARBA" id="ARBA00006727"/>
    </source>
</evidence>
<feature type="transmembrane region" description="Helical" evidence="3">
    <location>
        <begin position="99"/>
        <end position="122"/>
    </location>
</feature>
<feature type="transmembrane region" description="Helical" evidence="3">
    <location>
        <begin position="218"/>
        <end position="238"/>
    </location>
</feature>
<comment type="subcellular location">
    <subcellularLocation>
        <location evidence="1">Membrane</location>
        <topology evidence="1">Multi-pass membrane protein</topology>
    </subcellularLocation>
</comment>
<dbReference type="Pfam" id="PF07690">
    <property type="entry name" value="MFS_1"/>
    <property type="match status" value="1"/>
</dbReference>
<keyword evidence="6" id="KW-1185">Reference proteome</keyword>
<evidence type="ECO:0000256" key="1">
    <source>
        <dbReference type="ARBA" id="ARBA00004141"/>
    </source>
</evidence>
<dbReference type="AlphaFoldDB" id="A0A0C2YVF6"/>
<feature type="transmembrane region" description="Helical" evidence="3">
    <location>
        <begin position="259"/>
        <end position="277"/>
    </location>
</feature>
<dbReference type="GO" id="GO:0016020">
    <property type="term" value="C:membrane"/>
    <property type="evidence" value="ECO:0007669"/>
    <property type="project" value="UniProtKB-SubCell"/>
</dbReference>
<feature type="transmembrane region" description="Helical" evidence="3">
    <location>
        <begin position="387"/>
        <end position="407"/>
    </location>
</feature>
<dbReference type="EMBL" id="KN822176">
    <property type="protein sequence ID" value="KIM53593.1"/>
    <property type="molecule type" value="Genomic_DNA"/>
</dbReference>
<feature type="transmembrane region" description="Helical" evidence="3">
    <location>
        <begin position="351"/>
        <end position="375"/>
    </location>
</feature>